<dbReference type="InterPro" id="IPR018247">
    <property type="entry name" value="EF_Hand_1_Ca_BS"/>
</dbReference>
<protein>
    <submittedName>
        <fullName evidence="1">Uncharacterized protein</fullName>
    </submittedName>
</protein>
<gene>
    <name evidence="1" type="ORF">RRG08_010545</name>
</gene>
<evidence type="ECO:0000313" key="1">
    <source>
        <dbReference type="EMBL" id="KAK3795591.1"/>
    </source>
</evidence>
<proteinExistence type="predicted"/>
<comment type="caution">
    <text evidence="1">The sequence shown here is derived from an EMBL/GenBank/DDBJ whole genome shotgun (WGS) entry which is preliminary data.</text>
</comment>
<keyword evidence="2" id="KW-1185">Reference proteome</keyword>
<organism evidence="1 2">
    <name type="scientific">Elysia crispata</name>
    <name type="common">lettuce slug</name>
    <dbReference type="NCBI Taxonomy" id="231223"/>
    <lineage>
        <taxon>Eukaryota</taxon>
        <taxon>Metazoa</taxon>
        <taxon>Spiralia</taxon>
        <taxon>Lophotrochozoa</taxon>
        <taxon>Mollusca</taxon>
        <taxon>Gastropoda</taxon>
        <taxon>Heterobranchia</taxon>
        <taxon>Euthyneura</taxon>
        <taxon>Panpulmonata</taxon>
        <taxon>Sacoglossa</taxon>
        <taxon>Placobranchoidea</taxon>
        <taxon>Plakobranchidae</taxon>
        <taxon>Elysia</taxon>
    </lineage>
</organism>
<dbReference type="AlphaFoldDB" id="A0AAE1AYD8"/>
<accession>A0AAE1AYD8</accession>
<dbReference type="EMBL" id="JAWDGP010001028">
    <property type="protein sequence ID" value="KAK3795591.1"/>
    <property type="molecule type" value="Genomic_DNA"/>
</dbReference>
<dbReference type="Proteomes" id="UP001283361">
    <property type="component" value="Unassembled WGS sequence"/>
</dbReference>
<sequence length="404" mass="44850">MEIHKPEDTVDKNVGDNSAGLSSMKSQASMKILLIRMLEMLIQLTCLTQSQASMKILLIRMFGDVWIQPDLSGSTTSQHEKRNTLLIRMLEMLNSVDLENTSGLMLTQRNSSLIKFQHQEEVYLKRVDSADIQIVDCDALPQIKRETDLDEDHSICVSELEKSLTISCESVKREINEHVSFGEFIGVDESSLYGHNLLKTEGELKNGPIIATASSGFTVSQQLSEITSCQQGLVELSEQSKCGGLLTAREAYLDFSDGYDDADVIMRIDPPKEAMSIAINDSFYFPEESNFHFEAETNNANRSDVVADSHLQGGHCGGPDCSTRCLPPGTKNEAQLLSCDNIHHSDLINLACPEPTNFESREVRHLKTESQAGLHLYDVYYSNIQNIDTNSKAFSSNKDGTLLG</sequence>
<reference evidence="1" key="1">
    <citation type="journal article" date="2023" name="G3 (Bethesda)">
        <title>A reference genome for the long-term kleptoplast-retaining sea slug Elysia crispata morphotype clarki.</title>
        <authorList>
            <person name="Eastman K.E."/>
            <person name="Pendleton A.L."/>
            <person name="Shaikh M.A."/>
            <person name="Suttiyut T."/>
            <person name="Ogas R."/>
            <person name="Tomko P."/>
            <person name="Gavelis G."/>
            <person name="Widhalm J.R."/>
            <person name="Wisecaver J.H."/>
        </authorList>
    </citation>
    <scope>NUCLEOTIDE SEQUENCE</scope>
    <source>
        <strain evidence="1">ECLA1</strain>
    </source>
</reference>
<name>A0AAE1AYD8_9GAST</name>
<dbReference type="PROSITE" id="PS00018">
    <property type="entry name" value="EF_HAND_1"/>
    <property type="match status" value="1"/>
</dbReference>
<evidence type="ECO:0000313" key="2">
    <source>
        <dbReference type="Proteomes" id="UP001283361"/>
    </source>
</evidence>